<keyword evidence="2" id="KW-0472">Membrane</keyword>
<keyword evidence="2" id="KW-1133">Transmembrane helix</keyword>
<organism evidence="4 5">
    <name type="scientific">Gomphosphaeria aponina SAG 52.96 = DSM 107014</name>
    <dbReference type="NCBI Taxonomy" id="1521640"/>
    <lineage>
        <taxon>Bacteria</taxon>
        <taxon>Bacillati</taxon>
        <taxon>Cyanobacteriota</taxon>
        <taxon>Cyanophyceae</taxon>
        <taxon>Oscillatoriophycideae</taxon>
        <taxon>Chroococcales</taxon>
        <taxon>Gomphosphaeriaceae</taxon>
        <taxon>Gomphosphaeria</taxon>
    </lineage>
</organism>
<evidence type="ECO:0000256" key="1">
    <source>
        <dbReference type="ARBA" id="ARBA00022729"/>
    </source>
</evidence>
<comment type="caution">
    <text evidence="4">The sequence shown here is derived from an EMBL/GenBank/DDBJ whole genome shotgun (WGS) entry which is preliminary data.</text>
</comment>
<evidence type="ECO:0000259" key="3">
    <source>
        <dbReference type="Pfam" id="PF12849"/>
    </source>
</evidence>
<gene>
    <name evidence="4" type="ORF">DSM107014_13695</name>
</gene>
<protein>
    <submittedName>
        <fullName evidence="4">Substrate-binding domain-containing protein</fullName>
    </submittedName>
</protein>
<name>A0A941GWC3_9CHRO</name>
<feature type="transmembrane region" description="Helical" evidence="2">
    <location>
        <begin position="7"/>
        <end position="28"/>
    </location>
</feature>
<feature type="domain" description="PBP" evidence="3">
    <location>
        <begin position="59"/>
        <end position="319"/>
    </location>
</feature>
<dbReference type="PANTHER" id="PTHR30570:SF1">
    <property type="entry name" value="PHOSPHATE-BINDING PROTEIN PSTS"/>
    <property type="match status" value="1"/>
</dbReference>
<evidence type="ECO:0000256" key="2">
    <source>
        <dbReference type="SAM" id="Phobius"/>
    </source>
</evidence>
<dbReference type="AlphaFoldDB" id="A0A941GWC3"/>
<dbReference type="Gene3D" id="3.40.190.10">
    <property type="entry name" value="Periplasmic binding protein-like II"/>
    <property type="match status" value="2"/>
</dbReference>
<sequence length="335" mass="36952">MSPKNETTILIFTLLITVSILGGCLWLVTHWNKKQSQESQPIPQNLAMVENVPSGLFNYGGSTTFAPIRQEVDRVIQTVWPNFHLRYTDPISGTPGSRKGIEMLLKNQLAFSQSSRAIKNDEYEAAKPGGFILKEIPVAIDGIAIAVHPDLNIPGITLAQLKDIYLGKITNWREVGGADLPIIPYSRDPKDGGTVEFFIDNILGGEELGKNVELVYSTTPGLRKVAENLGGIYYASAPEVVPQCTVKTLPIGKTTEQFIPPYQEPFIPQSQCPNQRNQISQAAFQSGAYPITRRLFVIIKENGQDDEQAGLAYANLLLTEQGQDLIEKAGFVRLR</sequence>
<dbReference type="SUPFAM" id="SSF53850">
    <property type="entry name" value="Periplasmic binding protein-like II"/>
    <property type="match status" value="1"/>
</dbReference>
<dbReference type="PANTHER" id="PTHR30570">
    <property type="entry name" value="PERIPLASMIC PHOSPHATE BINDING COMPONENT OF PHOSPHATE ABC TRANSPORTER"/>
    <property type="match status" value="1"/>
</dbReference>
<proteinExistence type="predicted"/>
<evidence type="ECO:0000313" key="5">
    <source>
        <dbReference type="Proteomes" id="UP000767446"/>
    </source>
</evidence>
<keyword evidence="2" id="KW-0812">Transmembrane</keyword>
<keyword evidence="1" id="KW-0732">Signal</keyword>
<dbReference type="InterPro" id="IPR024370">
    <property type="entry name" value="PBP_domain"/>
</dbReference>
<evidence type="ECO:0000313" key="4">
    <source>
        <dbReference type="EMBL" id="MBR8828930.1"/>
    </source>
</evidence>
<dbReference type="EMBL" id="JADQBC010000096">
    <property type="protein sequence ID" value="MBR8828930.1"/>
    <property type="molecule type" value="Genomic_DNA"/>
</dbReference>
<dbReference type="PROSITE" id="PS51257">
    <property type="entry name" value="PROKAR_LIPOPROTEIN"/>
    <property type="match status" value="1"/>
</dbReference>
<dbReference type="Pfam" id="PF12849">
    <property type="entry name" value="PBP_like_2"/>
    <property type="match status" value="1"/>
</dbReference>
<dbReference type="Proteomes" id="UP000767446">
    <property type="component" value="Unassembled WGS sequence"/>
</dbReference>
<reference evidence="4" key="1">
    <citation type="submission" date="2021-02" db="EMBL/GenBank/DDBJ databases">
        <title>Metagenome analyses of Stigonema ocellatum DSM 106950, Chlorogloea purpurea SAG 13.99 and Gomphosphaeria aponina DSM 107014.</title>
        <authorList>
            <person name="Marter P."/>
            <person name="Huang S."/>
        </authorList>
    </citation>
    <scope>NUCLEOTIDE SEQUENCE</scope>
    <source>
        <strain evidence="4">JP213</strain>
    </source>
</reference>
<dbReference type="InterPro" id="IPR050811">
    <property type="entry name" value="Phosphate_ABC_transporter"/>
</dbReference>
<accession>A0A941GWC3</accession>